<organism evidence="2 3">
    <name type="scientific">Rossellomorea oryzaecorticis</name>
    <dbReference type="NCBI Taxonomy" id="1396505"/>
    <lineage>
        <taxon>Bacteria</taxon>
        <taxon>Bacillati</taxon>
        <taxon>Bacillota</taxon>
        <taxon>Bacilli</taxon>
        <taxon>Bacillales</taxon>
        <taxon>Bacillaceae</taxon>
        <taxon>Rossellomorea</taxon>
    </lineage>
</organism>
<dbReference type="Pfam" id="PF00753">
    <property type="entry name" value="Lactamase_B"/>
    <property type="match status" value="1"/>
</dbReference>
<dbReference type="PANTHER" id="PTHR23131">
    <property type="entry name" value="ENDORIBONUCLEASE LACTB2"/>
    <property type="match status" value="1"/>
</dbReference>
<dbReference type="InterPro" id="IPR001279">
    <property type="entry name" value="Metallo-B-lactamas"/>
</dbReference>
<dbReference type="Gene3D" id="3.60.15.10">
    <property type="entry name" value="Ribonuclease Z/Hydroxyacylglutathione hydrolase-like"/>
    <property type="match status" value="1"/>
</dbReference>
<protein>
    <submittedName>
        <fullName evidence="2">MBL fold metallo-hydrolase</fullName>
    </submittedName>
</protein>
<dbReference type="EMBL" id="JBBYAF010000029">
    <property type="protein sequence ID" value="MEL3973483.1"/>
    <property type="molecule type" value="Genomic_DNA"/>
</dbReference>
<name>A0ABU9KBS5_9BACI</name>
<evidence type="ECO:0000313" key="3">
    <source>
        <dbReference type="Proteomes" id="UP001389717"/>
    </source>
</evidence>
<dbReference type="InterPro" id="IPR036866">
    <property type="entry name" value="RibonucZ/Hydroxyglut_hydro"/>
</dbReference>
<keyword evidence="3" id="KW-1185">Reference proteome</keyword>
<gene>
    <name evidence="2" type="ORF">AAEO50_14430</name>
</gene>
<evidence type="ECO:0000313" key="2">
    <source>
        <dbReference type="EMBL" id="MEL3973483.1"/>
    </source>
</evidence>
<sequence length="257" mass="30171">MIKTFKLVRKIVGQSMPVYVTLVDDTLVDSGPYSLHRQVRKIVREHTVQSVIHTHHHEDHTGNSHWIEKHLKIPQWIHPDGVEKCLGDTKLPFYRSVFWKNRKSFTPMELQDTVFKTKEHLFTIVHTPGHADDHIILIDEEKGICLSGDLYLYHSPSSHFSFESVPVLIHSLTKALNHSFKEIYCSHGGYLHNGRRLMERKRDYLLNLQETVLKHYQEGYTPMEIRKMLLPKNKPFQYFSLFENSPIHTINSIINNK</sequence>
<dbReference type="Proteomes" id="UP001389717">
    <property type="component" value="Unassembled WGS sequence"/>
</dbReference>
<dbReference type="InterPro" id="IPR050662">
    <property type="entry name" value="Sec-metab_biosynth-thioest"/>
</dbReference>
<accession>A0ABU9KBS5</accession>
<feature type="domain" description="Metallo-beta-lactamase" evidence="1">
    <location>
        <begin position="17"/>
        <end position="187"/>
    </location>
</feature>
<proteinExistence type="predicted"/>
<dbReference type="SMART" id="SM00849">
    <property type="entry name" value="Lactamase_B"/>
    <property type="match status" value="1"/>
</dbReference>
<dbReference type="RefSeq" id="WP_341984982.1">
    <property type="nucleotide sequence ID" value="NZ_JBBYAF010000029.1"/>
</dbReference>
<comment type="caution">
    <text evidence="2">The sequence shown here is derived from an EMBL/GenBank/DDBJ whole genome shotgun (WGS) entry which is preliminary data.</text>
</comment>
<dbReference type="PANTHER" id="PTHR23131:SF0">
    <property type="entry name" value="ENDORIBONUCLEASE LACTB2"/>
    <property type="match status" value="1"/>
</dbReference>
<evidence type="ECO:0000259" key="1">
    <source>
        <dbReference type="SMART" id="SM00849"/>
    </source>
</evidence>
<reference evidence="2 3" key="1">
    <citation type="submission" date="2024-04" db="EMBL/GenBank/DDBJ databases">
        <title>Bacillus oryzaecorticis sp. nov., a moderately halophilic bacterium isolated from rice husks.</title>
        <authorList>
            <person name="Zhu H.-S."/>
        </authorList>
    </citation>
    <scope>NUCLEOTIDE SEQUENCE [LARGE SCALE GENOMIC DNA]</scope>
    <source>
        <strain evidence="2 3">ZC255</strain>
    </source>
</reference>
<dbReference type="SUPFAM" id="SSF56281">
    <property type="entry name" value="Metallo-hydrolase/oxidoreductase"/>
    <property type="match status" value="1"/>
</dbReference>